<accession>A0A0B5A468</accession>
<keyword evidence="1" id="KW-0175">Coiled coil</keyword>
<sequence length="68" mass="7983">MNPVLDLLTKRIRELDKEIQILQRQVDNHRRVYADKEVEILMKEAELTSLLNHARELSRKEKEANGGS</sequence>
<keyword evidence="3" id="KW-1185">Reference proteome</keyword>
<name>A0A0B5A468_9CAUD</name>
<reference evidence="2" key="1">
    <citation type="submission" date="2014-12" db="EMBL/GenBank/DDBJ databases">
        <authorList>
            <person name="Cote D."/>
            <person name="Daigle Z."/>
            <person name="Borges K.M."/>
            <person name="Adams S.D."/>
            <person name="Alvey R.M."/>
            <person name="Barekzi N."/>
            <person name="Beal Z.N."/>
            <person name="Briggs L.A."/>
            <person name="Brown T."/>
            <person name="Coomans R.J."/>
            <person name="D'Elia T."/>
            <person name="Doss J.H."/>
            <person name="Ellsworth J.A."/>
            <person name="Ettinger W.F."/>
            <person name="Fox D.J."/>
            <person name="Gauthier D.T."/>
            <person name="Andriolo J.M."/>
            <person name="Grubb S."/>
            <person name="Gugssa A.H."/>
            <person name="Hauser C.R."/>
            <person name="Hull A.K."/>
            <person name="Jackson N."/>
            <person name="Kart M.U."/>
            <person name="Korey C.A."/>
            <person name="Makemson J."/>
            <person name="McKinney A.L."/>
            <person name="Nelson P.R."/>
            <person name="Newman R.H."/>
            <person name="Powell G."/>
            <person name="Rodriguez-Lanetty M."/>
            <person name="Royer D."/>
            <person name="Sabila M.H."/>
            <person name="Sadana R."/>
            <person name="Saha S."/>
            <person name="Sangster N."/>
            <person name="Slowan-Pomeroy T."/>
            <person name="Urbinati C.R."/>
            <person name="Ward R.E."/>
            <person name="Warner M."/>
            <person name="Williamson B."/>
            <person name="Biederman B."/>
            <person name="Cresawn S.G."/>
            <person name="Bowman C.A."/>
            <person name="Russell D.A."/>
            <person name="Pope W.H."/>
            <person name="Jacobs-Sera D."/>
            <person name="Hendrix R.W."/>
            <person name="Hatfull G.H."/>
        </authorList>
    </citation>
    <scope>NUCLEOTIDE SEQUENCE [LARGE SCALE GENOMIC DNA]</scope>
</reference>
<evidence type="ECO:0000313" key="3">
    <source>
        <dbReference type="Proteomes" id="UP000031723"/>
    </source>
</evidence>
<proteinExistence type="predicted"/>
<gene>
    <name evidence="2" type="primary">42</name>
    <name evidence="2" type="ORF">SHEEN_42</name>
</gene>
<dbReference type="EMBL" id="KP273225">
    <property type="protein sequence ID" value="AJD82460.1"/>
    <property type="molecule type" value="Genomic_DNA"/>
</dbReference>
<dbReference type="Proteomes" id="UP000031723">
    <property type="component" value="Segment"/>
</dbReference>
<dbReference type="GeneID" id="26635421"/>
<organism evidence="2 3">
    <name type="scientific">Mycobacterium phage Sheen</name>
    <dbReference type="NCBI Taxonomy" id="1589274"/>
    <lineage>
        <taxon>Viruses</taxon>
        <taxon>Duplodnaviria</taxon>
        <taxon>Heunggongvirae</taxon>
        <taxon>Uroviricota</taxon>
        <taxon>Caudoviricetes</taxon>
        <taxon>Sheenvirus</taxon>
        <taxon>Sheenvirus Sheen</taxon>
    </lineage>
</organism>
<feature type="coiled-coil region" evidence="1">
    <location>
        <begin position="5"/>
        <end position="39"/>
    </location>
</feature>
<evidence type="ECO:0000256" key="1">
    <source>
        <dbReference type="SAM" id="Coils"/>
    </source>
</evidence>
<dbReference type="KEGG" id="vg:26635421"/>
<evidence type="ECO:0000313" key="2">
    <source>
        <dbReference type="EMBL" id="AJD82460.1"/>
    </source>
</evidence>
<dbReference type="RefSeq" id="YP_009209079.1">
    <property type="nucleotide sequence ID" value="NC_028914.1"/>
</dbReference>
<protein>
    <submittedName>
        <fullName evidence="2">Uncharacterized protein</fullName>
    </submittedName>
</protein>